<accession>A0A9D1MPH7</accession>
<protein>
    <recommendedName>
        <fullName evidence="3">Cro/Cl family transcriptional regulator</fullName>
    </recommendedName>
</protein>
<reference evidence="1" key="1">
    <citation type="submission" date="2020-10" db="EMBL/GenBank/DDBJ databases">
        <authorList>
            <person name="Gilroy R."/>
        </authorList>
    </citation>
    <scope>NUCLEOTIDE SEQUENCE</scope>
    <source>
        <strain evidence="1">CHK160-1198</strain>
    </source>
</reference>
<name>A0A9D1MPH7_9FIRM</name>
<dbReference type="Gene3D" id="1.10.260.40">
    <property type="entry name" value="lambda repressor-like DNA-binding domains"/>
    <property type="match status" value="1"/>
</dbReference>
<proteinExistence type="predicted"/>
<sequence length="61" mass="6768">MTKSEALKLLKCNVTELAEKLGITSQAISQWPEKKIPLAREYQIRDLAKGQKPLNVTSSVA</sequence>
<dbReference type="AlphaFoldDB" id="A0A9D1MPH7"/>
<evidence type="ECO:0000313" key="2">
    <source>
        <dbReference type="Proteomes" id="UP000824099"/>
    </source>
</evidence>
<dbReference type="EMBL" id="DVNI01000073">
    <property type="protein sequence ID" value="HIU64318.1"/>
    <property type="molecule type" value="Genomic_DNA"/>
</dbReference>
<dbReference type="Pfam" id="PF14549">
    <property type="entry name" value="P22_Cro"/>
    <property type="match status" value="1"/>
</dbReference>
<evidence type="ECO:0000313" key="1">
    <source>
        <dbReference type="EMBL" id="HIU64318.1"/>
    </source>
</evidence>
<evidence type="ECO:0008006" key="3">
    <source>
        <dbReference type="Google" id="ProtNLM"/>
    </source>
</evidence>
<dbReference type="GO" id="GO:0003677">
    <property type="term" value="F:DNA binding"/>
    <property type="evidence" value="ECO:0007669"/>
    <property type="project" value="InterPro"/>
</dbReference>
<dbReference type="InterPro" id="IPR010982">
    <property type="entry name" value="Lambda_DNA-bd_dom_sf"/>
</dbReference>
<reference evidence="1" key="2">
    <citation type="journal article" date="2021" name="PeerJ">
        <title>Extensive microbial diversity within the chicken gut microbiome revealed by metagenomics and culture.</title>
        <authorList>
            <person name="Gilroy R."/>
            <person name="Ravi A."/>
            <person name="Getino M."/>
            <person name="Pursley I."/>
            <person name="Horton D.L."/>
            <person name="Alikhan N.F."/>
            <person name="Baker D."/>
            <person name="Gharbi K."/>
            <person name="Hall N."/>
            <person name="Watson M."/>
            <person name="Adriaenssens E.M."/>
            <person name="Foster-Nyarko E."/>
            <person name="Jarju S."/>
            <person name="Secka A."/>
            <person name="Antonio M."/>
            <person name="Oren A."/>
            <person name="Chaudhuri R.R."/>
            <person name="La Ragione R."/>
            <person name="Hildebrand F."/>
            <person name="Pallen M.J."/>
        </authorList>
    </citation>
    <scope>NUCLEOTIDE SEQUENCE</scope>
    <source>
        <strain evidence="1">CHK160-1198</strain>
    </source>
</reference>
<comment type="caution">
    <text evidence="1">The sequence shown here is derived from an EMBL/GenBank/DDBJ whole genome shotgun (WGS) entry which is preliminary data.</text>
</comment>
<dbReference type="Proteomes" id="UP000824099">
    <property type="component" value="Unassembled WGS sequence"/>
</dbReference>
<dbReference type="SUPFAM" id="SSF47413">
    <property type="entry name" value="lambda repressor-like DNA-binding domains"/>
    <property type="match status" value="1"/>
</dbReference>
<organism evidence="1 2">
    <name type="scientific">Candidatus Avacidaminococcus intestinavium</name>
    <dbReference type="NCBI Taxonomy" id="2840684"/>
    <lineage>
        <taxon>Bacteria</taxon>
        <taxon>Bacillati</taxon>
        <taxon>Bacillota</taxon>
        <taxon>Negativicutes</taxon>
        <taxon>Acidaminococcales</taxon>
        <taxon>Acidaminococcaceae</taxon>
        <taxon>Acidaminococcaceae incertae sedis</taxon>
        <taxon>Candidatus Avacidaminococcus</taxon>
    </lineage>
</organism>
<gene>
    <name evidence="1" type="ORF">IAB06_04690</name>
</gene>